<reference evidence="1" key="1">
    <citation type="submission" date="2022-02" db="EMBL/GenBank/DDBJ databases">
        <title>Plant Genome Project.</title>
        <authorList>
            <person name="Zhang R.-G."/>
        </authorList>
    </citation>
    <scope>NUCLEOTIDE SEQUENCE</scope>
    <source>
        <strain evidence="1">AT1</strain>
    </source>
</reference>
<proteinExistence type="predicted"/>
<gene>
    <name evidence="1" type="ORF">RHMOL_Rhmol12G0085600</name>
</gene>
<dbReference type="Proteomes" id="UP001062846">
    <property type="component" value="Chromosome 12"/>
</dbReference>
<name>A0ACC0LHF4_RHOML</name>
<comment type="caution">
    <text evidence="1">The sequence shown here is derived from an EMBL/GenBank/DDBJ whole genome shotgun (WGS) entry which is preliminary data.</text>
</comment>
<keyword evidence="2" id="KW-1185">Reference proteome</keyword>
<protein>
    <submittedName>
        <fullName evidence="1">Uncharacterized protein</fullName>
    </submittedName>
</protein>
<evidence type="ECO:0000313" key="1">
    <source>
        <dbReference type="EMBL" id="KAI8527573.1"/>
    </source>
</evidence>
<sequence>MEKPNDVAEGFNDWEQIQSPSSTAAAGTQRGGGAVAIIDDYIPDNYSVFHPSNHEGLPITTPPRDDPRAQETPSFSSDSNSNEGDGVGPVGRRLGSGLAVLSSWVVRVGYGVRNCRGRGGGFWSFVWVSGVLAVLVVYGKVRRWRRRFLRRESEEGLMLLLREKDKVRFC</sequence>
<organism evidence="1 2">
    <name type="scientific">Rhododendron molle</name>
    <name type="common">Chinese azalea</name>
    <name type="synonym">Azalea mollis</name>
    <dbReference type="NCBI Taxonomy" id="49168"/>
    <lineage>
        <taxon>Eukaryota</taxon>
        <taxon>Viridiplantae</taxon>
        <taxon>Streptophyta</taxon>
        <taxon>Embryophyta</taxon>
        <taxon>Tracheophyta</taxon>
        <taxon>Spermatophyta</taxon>
        <taxon>Magnoliopsida</taxon>
        <taxon>eudicotyledons</taxon>
        <taxon>Gunneridae</taxon>
        <taxon>Pentapetalae</taxon>
        <taxon>asterids</taxon>
        <taxon>Ericales</taxon>
        <taxon>Ericaceae</taxon>
        <taxon>Ericoideae</taxon>
        <taxon>Rhodoreae</taxon>
        <taxon>Rhododendron</taxon>
    </lineage>
</organism>
<accession>A0ACC0LHF4</accession>
<dbReference type="EMBL" id="CM046399">
    <property type="protein sequence ID" value="KAI8527573.1"/>
    <property type="molecule type" value="Genomic_DNA"/>
</dbReference>
<evidence type="ECO:0000313" key="2">
    <source>
        <dbReference type="Proteomes" id="UP001062846"/>
    </source>
</evidence>